<feature type="compositionally biased region" description="Basic and acidic residues" evidence="1">
    <location>
        <begin position="48"/>
        <end position="58"/>
    </location>
</feature>
<evidence type="ECO:0000256" key="1">
    <source>
        <dbReference type="SAM" id="MobiDB-lite"/>
    </source>
</evidence>
<sequence>MVEVRRREKESTGSLLRRFTRKVQQSRVLIDARAHTFRSRPKSKTKKQRDAVRRVQKRREYERLRKLGKIS</sequence>
<feature type="region of interest" description="Disordered" evidence="1">
    <location>
        <begin position="36"/>
        <end position="58"/>
    </location>
</feature>
<evidence type="ECO:0008006" key="4">
    <source>
        <dbReference type="Google" id="ProtNLM"/>
    </source>
</evidence>
<reference evidence="2 3" key="1">
    <citation type="journal article" date="2016" name="Nat. Commun.">
        <title>Thousands of microbial genomes shed light on interconnected biogeochemical processes in an aquifer system.</title>
        <authorList>
            <person name="Anantharaman K."/>
            <person name="Brown C.T."/>
            <person name="Hug L.A."/>
            <person name="Sharon I."/>
            <person name="Castelle C.J."/>
            <person name="Probst A.J."/>
            <person name="Thomas B.C."/>
            <person name="Singh A."/>
            <person name="Wilkins M.J."/>
            <person name="Karaoz U."/>
            <person name="Brodie E.L."/>
            <person name="Williams K.H."/>
            <person name="Hubbard S.S."/>
            <person name="Banfield J.F."/>
        </authorList>
    </citation>
    <scope>NUCLEOTIDE SEQUENCE [LARGE SCALE GENOMIC DNA]</scope>
</reference>
<comment type="caution">
    <text evidence="2">The sequence shown here is derived from an EMBL/GenBank/DDBJ whole genome shotgun (WGS) entry which is preliminary data.</text>
</comment>
<organism evidence="2 3">
    <name type="scientific">Candidatus Ryanbacteria bacterium RIFCSPLOWO2_02_FULL_47_14</name>
    <dbReference type="NCBI Taxonomy" id="1802129"/>
    <lineage>
        <taxon>Bacteria</taxon>
        <taxon>Candidatus Ryaniibacteriota</taxon>
    </lineage>
</organism>
<dbReference type="STRING" id="1802129.A3J04_04215"/>
<dbReference type="EMBL" id="MHNZ01000005">
    <property type="protein sequence ID" value="OGZ56933.1"/>
    <property type="molecule type" value="Genomic_DNA"/>
</dbReference>
<accession>A0A1G2H389</accession>
<evidence type="ECO:0000313" key="3">
    <source>
        <dbReference type="Proteomes" id="UP000177954"/>
    </source>
</evidence>
<protein>
    <recommendedName>
        <fullName evidence="4">30S ribosomal protein S21</fullName>
    </recommendedName>
</protein>
<dbReference type="Proteomes" id="UP000177954">
    <property type="component" value="Unassembled WGS sequence"/>
</dbReference>
<name>A0A1G2H389_9BACT</name>
<proteinExistence type="predicted"/>
<evidence type="ECO:0000313" key="2">
    <source>
        <dbReference type="EMBL" id="OGZ56933.1"/>
    </source>
</evidence>
<feature type="compositionally biased region" description="Basic residues" evidence="1">
    <location>
        <begin position="36"/>
        <end position="47"/>
    </location>
</feature>
<gene>
    <name evidence="2" type="ORF">A3J04_04215</name>
</gene>
<dbReference type="AlphaFoldDB" id="A0A1G2H389"/>